<name>A0A226DI01_FOLCA</name>
<evidence type="ECO:0000313" key="2">
    <source>
        <dbReference type="Proteomes" id="UP000198287"/>
    </source>
</evidence>
<dbReference type="EMBL" id="LNIX01000019">
    <property type="protein sequence ID" value="OXA44809.1"/>
    <property type="molecule type" value="Genomic_DNA"/>
</dbReference>
<protein>
    <submittedName>
        <fullName evidence="1">Uncharacterized protein</fullName>
    </submittedName>
</protein>
<gene>
    <name evidence="1" type="ORF">Fcan01_21013</name>
</gene>
<reference evidence="1 2" key="1">
    <citation type="submission" date="2015-12" db="EMBL/GenBank/DDBJ databases">
        <title>The genome of Folsomia candida.</title>
        <authorList>
            <person name="Faddeeva A."/>
            <person name="Derks M.F."/>
            <person name="Anvar Y."/>
            <person name="Smit S."/>
            <person name="Van Straalen N."/>
            <person name="Roelofs D."/>
        </authorList>
    </citation>
    <scope>NUCLEOTIDE SEQUENCE [LARGE SCALE GENOMIC DNA]</scope>
    <source>
        <strain evidence="1 2">VU population</strain>
        <tissue evidence="1">Whole body</tissue>
    </source>
</reference>
<organism evidence="1 2">
    <name type="scientific">Folsomia candida</name>
    <name type="common">Springtail</name>
    <dbReference type="NCBI Taxonomy" id="158441"/>
    <lineage>
        <taxon>Eukaryota</taxon>
        <taxon>Metazoa</taxon>
        <taxon>Ecdysozoa</taxon>
        <taxon>Arthropoda</taxon>
        <taxon>Hexapoda</taxon>
        <taxon>Collembola</taxon>
        <taxon>Entomobryomorpha</taxon>
        <taxon>Isotomoidea</taxon>
        <taxon>Isotomidae</taxon>
        <taxon>Proisotominae</taxon>
        <taxon>Folsomia</taxon>
    </lineage>
</organism>
<dbReference type="AlphaFoldDB" id="A0A226DI01"/>
<proteinExistence type="predicted"/>
<comment type="caution">
    <text evidence="1">The sequence shown here is derived from an EMBL/GenBank/DDBJ whole genome shotgun (WGS) entry which is preliminary data.</text>
</comment>
<accession>A0A226DI01</accession>
<evidence type="ECO:0000313" key="1">
    <source>
        <dbReference type="EMBL" id="OXA44809.1"/>
    </source>
</evidence>
<dbReference type="Proteomes" id="UP000198287">
    <property type="component" value="Unassembled WGS sequence"/>
</dbReference>
<keyword evidence="2" id="KW-1185">Reference proteome</keyword>
<sequence>MCGTDSAMESERLKIEDVLASAHPNSNVVILNRLPDDDDTEKFDAVFEALGKHVWRFNDEFEPDENSYGPECHLCGQEIWDISDPLTFNGPNEGTPPTSQEYDSDEILSKKSNSWNLNFQKTSDNFSKKANFENMVILRALHIILRNMIPVRMTQEIDSVKNFLQREWSALKYDILNFPALGMLYFKKSFKRLL</sequence>